<dbReference type="OrthoDB" id="538223at2759"/>
<dbReference type="EMBL" id="KN824522">
    <property type="protein sequence ID" value="KIM19869.1"/>
    <property type="molecule type" value="Genomic_DNA"/>
</dbReference>
<feature type="repeat" description="WD" evidence="3">
    <location>
        <begin position="1143"/>
        <end position="1175"/>
    </location>
</feature>
<dbReference type="CDD" id="cd00200">
    <property type="entry name" value="WD40"/>
    <property type="match status" value="2"/>
</dbReference>
<dbReference type="STRING" id="933852.A0A0C3AIE9"/>
<dbReference type="PROSITE" id="PS50294">
    <property type="entry name" value="WD_REPEATS_REGION"/>
    <property type="match status" value="14"/>
</dbReference>
<dbReference type="GO" id="GO:0043130">
    <property type="term" value="F:ubiquitin binding"/>
    <property type="evidence" value="ECO:0007669"/>
    <property type="project" value="TreeGrafter"/>
</dbReference>
<dbReference type="InterPro" id="IPR056884">
    <property type="entry name" value="NPHP3-like_N"/>
</dbReference>
<proteinExistence type="predicted"/>
<feature type="repeat" description="WD" evidence="3">
    <location>
        <begin position="627"/>
        <end position="668"/>
    </location>
</feature>
<feature type="repeat" description="WD" evidence="3">
    <location>
        <begin position="799"/>
        <end position="840"/>
    </location>
</feature>
<feature type="non-terminal residue" evidence="5">
    <location>
        <position position="1"/>
    </location>
</feature>
<dbReference type="InterPro" id="IPR020472">
    <property type="entry name" value="WD40_PAC1"/>
</dbReference>
<dbReference type="PANTHER" id="PTHR19849">
    <property type="entry name" value="PHOSPHOLIPASE A-2-ACTIVATING PROTEIN"/>
    <property type="match status" value="1"/>
</dbReference>
<dbReference type="GO" id="GO:0005634">
    <property type="term" value="C:nucleus"/>
    <property type="evidence" value="ECO:0007669"/>
    <property type="project" value="TreeGrafter"/>
</dbReference>
<feature type="repeat" description="WD" evidence="3">
    <location>
        <begin position="842"/>
        <end position="874"/>
    </location>
</feature>
<sequence>TVSKEDDAQIAKLKPDIDRDSHVSGCLEGTRLDILEKVNNWAMDMDAPNILWINGYPGTGKSAIATSIVERLRLTGRLGSSFFFQRDRGKFMTPHNLWRTVAHDLGCRYSDIRKHLLAALAEEETVLTTYNIDQLFLKFIEKPLVASNDIPTENLPIIVIDALDECGGFDGRYSDHRTGLMQTIKRWTSLSSKFKLVVTSRRESDIERLFSTTVHRPMEILAGERCDPQSSSDIRAFLMHELRQFLAQRSALPLLDKWPGEEAIDRLVARAAGMFTCIKAFIRLLESADLHGSLNQILSGIPDDMADTYTLILHTSFPEPTEKVIKNFHSVLSAIILNRPPLDVTNLTRFLSIDSPTMQLICDGLSSIMDQGSSLRILHRSFVDFLLDPKHCPSPFLIKPAREDRNLTLNCLRVMKSHLRFNICDLETSYVRNQDAPHLASVVKERIPPYLSYASCHWADHLTETAYDKDINDSVQYFMRHQFLFWLEVMSLLERVNVVPSILQSLLAWIQKSKQNDALATDMVQFVAAFAGVISQSAPHIYISALPFAPRCLAVSKEYIGCYPQTLTTKHADDRSWPVIQKEFTGHEHPVTAVTFSLDGGRIISGSYDATIRIWNAETGVTMVGPLHGHDGVVNSISISHDGTRIVSGSWDTTIRIWDAETGKTVVGPLHGHRGQVTSVSFSPDATRIVSGSWDRTIRLWDAKTGQTMIGPLQGHISQITSVSFSPNGTRIVSGSWDKMIRVWDTETGANFLTILPGHEGAVSSICFSPDGTRIISGSWDKTIRVWDAETGNTLIGPLRGHTNWVSSVSFSPDGTRIISGSNDKTIRVWDAKTGETVIGPLHGHEGEVNSVSFSSQGTRIVSGSNDNTVRVWDAEPEAVVLGSLQGHNDPVNSVSFSRDGKRILSGSRDTTIRIWNAETGETMIEPFQGHNGGVNSVSFSPDDTRIVSGSNDNTIRIWNVETGATVIGPLKDHSSTINSVSFAPDGRRVVSGSSDNTIRIWDAETGETVVGPLQDHNGRVNAVLFSPDGTRIVSGSSDKTLRVWDAQTGDAVIGPLKGHDNEVSTVSWSSDGTRIASGSMDKTIRVWDCETGEIVIGPLRGHDERVNSVSFSPDGTWIVSGAVDKTIRVWDVKTGETVIGPLHGHEGEVNSVSFSSDGTQIVSGSEDNTIRVWDTKPTYSTTDIYSIFRENPKSQDGWILGPNGELLFWIPPGIRPRICPPRNVLVIDAQKVWVSLELEFFAHGQAWSCCKNPLVAGIEMVSGPSQVAHEVCVFNTVLLLITITGLIVCPSQPKGMGSWKARRGNHGSARRV</sequence>
<dbReference type="InterPro" id="IPR019775">
    <property type="entry name" value="WD40_repeat_CS"/>
</dbReference>
<dbReference type="Pfam" id="PF24883">
    <property type="entry name" value="NPHP3_N"/>
    <property type="match status" value="1"/>
</dbReference>
<feature type="repeat" description="WD" evidence="3">
    <location>
        <begin position="885"/>
        <end position="926"/>
    </location>
</feature>
<feature type="repeat" description="WD" evidence="3">
    <location>
        <begin position="670"/>
        <end position="711"/>
    </location>
</feature>
<dbReference type="PROSITE" id="PS00678">
    <property type="entry name" value="WD_REPEATS_1"/>
    <property type="match status" value="12"/>
</dbReference>
<dbReference type="Gene3D" id="2.130.10.10">
    <property type="entry name" value="YVTN repeat-like/Quinoprotein amine dehydrogenase"/>
    <property type="match status" value="8"/>
</dbReference>
<keyword evidence="1 3" id="KW-0853">WD repeat</keyword>
<dbReference type="GO" id="GO:0005737">
    <property type="term" value="C:cytoplasm"/>
    <property type="evidence" value="ECO:0007669"/>
    <property type="project" value="TreeGrafter"/>
</dbReference>
<dbReference type="GO" id="GO:0043161">
    <property type="term" value="P:proteasome-mediated ubiquitin-dependent protein catabolic process"/>
    <property type="evidence" value="ECO:0007669"/>
    <property type="project" value="TreeGrafter"/>
</dbReference>
<keyword evidence="2" id="KW-0677">Repeat</keyword>
<feature type="repeat" description="WD" evidence="3">
    <location>
        <begin position="713"/>
        <end position="754"/>
    </location>
</feature>
<dbReference type="Proteomes" id="UP000054097">
    <property type="component" value="Unassembled WGS sequence"/>
</dbReference>
<dbReference type="SUPFAM" id="SSF82171">
    <property type="entry name" value="DPP6 N-terminal domain-like"/>
    <property type="match status" value="1"/>
</dbReference>
<feature type="repeat" description="WD" evidence="3">
    <location>
        <begin position="971"/>
        <end position="1012"/>
    </location>
</feature>
<feature type="domain" description="Nephrocystin 3-like N-terminal" evidence="4">
    <location>
        <begin position="36"/>
        <end position="201"/>
    </location>
</feature>
<feature type="repeat" description="WD" evidence="3">
    <location>
        <begin position="1100"/>
        <end position="1141"/>
    </location>
</feature>
<reference evidence="5 6" key="1">
    <citation type="submission" date="2014-04" db="EMBL/GenBank/DDBJ databases">
        <authorList>
            <consortium name="DOE Joint Genome Institute"/>
            <person name="Kuo A."/>
            <person name="Zuccaro A."/>
            <person name="Kohler A."/>
            <person name="Nagy L.G."/>
            <person name="Floudas D."/>
            <person name="Copeland A."/>
            <person name="Barry K.W."/>
            <person name="Cichocki N."/>
            <person name="Veneault-Fourrey C."/>
            <person name="LaButti K."/>
            <person name="Lindquist E.A."/>
            <person name="Lipzen A."/>
            <person name="Lundell T."/>
            <person name="Morin E."/>
            <person name="Murat C."/>
            <person name="Sun H."/>
            <person name="Tunlid A."/>
            <person name="Henrissat B."/>
            <person name="Grigoriev I.V."/>
            <person name="Hibbett D.S."/>
            <person name="Martin F."/>
            <person name="Nordberg H.P."/>
            <person name="Cantor M.N."/>
            <person name="Hua S.X."/>
        </authorList>
    </citation>
    <scope>NUCLEOTIDE SEQUENCE [LARGE SCALE GENOMIC DNA]</scope>
    <source>
        <strain evidence="5 6">MAFF 305830</strain>
    </source>
</reference>
<dbReference type="GO" id="GO:0010992">
    <property type="term" value="P:ubiquitin recycling"/>
    <property type="evidence" value="ECO:0007669"/>
    <property type="project" value="TreeGrafter"/>
</dbReference>
<feature type="repeat" description="WD" evidence="3">
    <location>
        <begin position="584"/>
        <end position="625"/>
    </location>
</feature>
<protein>
    <recommendedName>
        <fullName evidence="4">Nephrocystin 3-like N-terminal domain-containing protein</fullName>
    </recommendedName>
</protein>
<dbReference type="PROSITE" id="PS50082">
    <property type="entry name" value="WD_REPEATS_2"/>
    <property type="match status" value="14"/>
</dbReference>
<feature type="repeat" description="WD" evidence="3">
    <location>
        <begin position="928"/>
        <end position="969"/>
    </location>
</feature>
<evidence type="ECO:0000313" key="5">
    <source>
        <dbReference type="EMBL" id="KIM19869.1"/>
    </source>
</evidence>
<evidence type="ECO:0000256" key="3">
    <source>
        <dbReference type="PROSITE-ProRule" id="PRU00221"/>
    </source>
</evidence>
<dbReference type="InterPro" id="IPR027417">
    <property type="entry name" value="P-loop_NTPase"/>
</dbReference>
<dbReference type="Gene3D" id="3.40.50.300">
    <property type="entry name" value="P-loop containing nucleotide triphosphate hydrolases"/>
    <property type="match status" value="1"/>
</dbReference>
<feature type="repeat" description="WD" evidence="3">
    <location>
        <begin position="1014"/>
        <end position="1055"/>
    </location>
</feature>
<organism evidence="5 6">
    <name type="scientific">Serendipita vermifera MAFF 305830</name>
    <dbReference type="NCBI Taxonomy" id="933852"/>
    <lineage>
        <taxon>Eukaryota</taxon>
        <taxon>Fungi</taxon>
        <taxon>Dikarya</taxon>
        <taxon>Basidiomycota</taxon>
        <taxon>Agaricomycotina</taxon>
        <taxon>Agaricomycetes</taxon>
        <taxon>Sebacinales</taxon>
        <taxon>Serendipitaceae</taxon>
        <taxon>Serendipita</taxon>
    </lineage>
</organism>
<dbReference type="SMART" id="SM00320">
    <property type="entry name" value="WD40"/>
    <property type="match status" value="14"/>
</dbReference>
<dbReference type="InterPro" id="IPR015943">
    <property type="entry name" value="WD40/YVTN_repeat-like_dom_sf"/>
</dbReference>
<dbReference type="Pfam" id="PF00400">
    <property type="entry name" value="WD40"/>
    <property type="match status" value="14"/>
</dbReference>
<feature type="repeat" description="WD" evidence="3">
    <location>
        <begin position="1057"/>
        <end position="1098"/>
    </location>
</feature>
<dbReference type="HOGENOM" id="CLU_000288_6_3_1"/>
<reference evidence="6" key="2">
    <citation type="submission" date="2015-01" db="EMBL/GenBank/DDBJ databases">
        <title>Evolutionary Origins and Diversification of the Mycorrhizal Mutualists.</title>
        <authorList>
            <consortium name="DOE Joint Genome Institute"/>
            <consortium name="Mycorrhizal Genomics Consortium"/>
            <person name="Kohler A."/>
            <person name="Kuo A."/>
            <person name="Nagy L.G."/>
            <person name="Floudas D."/>
            <person name="Copeland A."/>
            <person name="Barry K.W."/>
            <person name="Cichocki N."/>
            <person name="Veneault-Fourrey C."/>
            <person name="LaButti K."/>
            <person name="Lindquist E.A."/>
            <person name="Lipzen A."/>
            <person name="Lundell T."/>
            <person name="Morin E."/>
            <person name="Murat C."/>
            <person name="Riley R."/>
            <person name="Ohm R."/>
            <person name="Sun H."/>
            <person name="Tunlid A."/>
            <person name="Henrissat B."/>
            <person name="Grigoriev I.V."/>
            <person name="Hibbett D.S."/>
            <person name="Martin F."/>
        </authorList>
    </citation>
    <scope>NUCLEOTIDE SEQUENCE [LARGE SCALE GENOMIC DNA]</scope>
    <source>
        <strain evidence="6">MAFF 305830</strain>
    </source>
</reference>
<evidence type="ECO:0000259" key="4">
    <source>
        <dbReference type="Pfam" id="PF24883"/>
    </source>
</evidence>
<accession>A0A0C3AIE9</accession>
<dbReference type="PRINTS" id="PR00320">
    <property type="entry name" value="GPROTEINBRPT"/>
</dbReference>
<dbReference type="SUPFAM" id="SSF50978">
    <property type="entry name" value="WD40 repeat-like"/>
    <property type="match status" value="2"/>
</dbReference>
<dbReference type="SUPFAM" id="SSF52540">
    <property type="entry name" value="P-loop containing nucleoside triphosphate hydrolases"/>
    <property type="match status" value="1"/>
</dbReference>
<evidence type="ECO:0000313" key="6">
    <source>
        <dbReference type="Proteomes" id="UP000054097"/>
    </source>
</evidence>
<dbReference type="InterPro" id="IPR036322">
    <property type="entry name" value="WD40_repeat_dom_sf"/>
</dbReference>
<evidence type="ECO:0000256" key="2">
    <source>
        <dbReference type="ARBA" id="ARBA00022737"/>
    </source>
</evidence>
<keyword evidence="6" id="KW-1185">Reference proteome</keyword>
<dbReference type="InterPro" id="IPR001680">
    <property type="entry name" value="WD40_rpt"/>
</dbReference>
<dbReference type="PANTHER" id="PTHR19849:SF1">
    <property type="entry name" value="F-BOX_WD REPEAT-CONTAINING PROTEIN 7"/>
    <property type="match status" value="1"/>
</dbReference>
<evidence type="ECO:0000256" key="1">
    <source>
        <dbReference type="ARBA" id="ARBA00022574"/>
    </source>
</evidence>
<feature type="repeat" description="WD" evidence="3">
    <location>
        <begin position="756"/>
        <end position="797"/>
    </location>
</feature>
<gene>
    <name evidence="5" type="ORF">M408DRAFT_82921</name>
</gene>
<name>A0A0C3AIE9_SERVB</name>